<reference evidence="2" key="1">
    <citation type="journal article" date="2014" name="Front. Microbiol.">
        <title>High frequency of phylogenetically diverse reductive dehalogenase-homologous genes in deep subseafloor sedimentary metagenomes.</title>
        <authorList>
            <person name="Kawai M."/>
            <person name="Futagami T."/>
            <person name="Toyoda A."/>
            <person name="Takaki Y."/>
            <person name="Nishi S."/>
            <person name="Hori S."/>
            <person name="Arai W."/>
            <person name="Tsubouchi T."/>
            <person name="Morono Y."/>
            <person name="Uchiyama I."/>
            <person name="Ito T."/>
            <person name="Fujiyama A."/>
            <person name="Inagaki F."/>
            <person name="Takami H."/>
        </authorList>
    </citation>
    <scope>NUCLEOTIDE SEQUENCE</scope>
    <source>
        <strain evidence="2">Expedition CK06-06</strain>
    </source>
</reference>
<evidence type="ECO:0000313" key="1">
    <source>
        <dbReference type="EMBL" id="GAH21336.1"/>
    </source>
</evidence>
<dbReference type="EMBL" id="BART01039546">
    <property type="protein sequence ID" value="GAH21336.1"/>
    <property type="molecule type" value="Genomic_DNA"/>
</dbReference>
<accession>X1ELW3</accession>
<organism evidence="2">
    <name type="scientific">marine sediment metagenome</name>
    <dbReference type="NCBI Taxonomy" id="412755"/>
    <lineage>
        <taxon>unclassified sequences</taxon>
        <taxon>metagenomes</taxon>
        <taxon>ecological metagenomes</taxon>
    </lineage>
</organism>
<name>X1ELW3_9ZZZZ</name>
<evidence type="ECO:0000313" key="2">
    <source>
        <dbReference type="EMBL" id="GAH21340.1"/>
    </source>
</evidence>
<proteinExistence type="predicted"/>
<protein>
    <submittedName>
        <fullName evidence="2">Uncharacterized protein</fullName>
    </submittedName>
</protein>
<dbReference type="AlphaFoldDB" id="X1ELW3"/>
<dbReference type="EMBL" id="BART01039546">
    <property type="protein sequence ID" value="GAH21340.1"/>
    <property type="molecule type" value="Genomic_DNA"/>
</dbReference>
<gene>
    <name evidence="1" type="ORF">S01H4_64936</name>
    <name evidence="2" type="ORF">S01H4_64937</name>
</gene>
<sequence length="30" mass="3521">WFLKSVLAKISAGQKWKRGLLFDIKQSKML</sequence>
<feature type="non-terminal residue" evidence="2">
    <location>
        <position position="1"/>
    </location>
</feature>
<comment type="caution">
    <text evidence="2">The sequence shown here is derived from an EMBL/GenBank/DDBJ whole genome shotgun (WGS) entry which is preliminary data.</text>
</comment>